<dbReference type="EMBL" id="JBGQPK010000021">
    <property type="protein sequence ID" value="MFL2029285.1"/>
    <property type="molecule type" value="Genomic_DNA"/>
</dbReference>
<protein>
    <submittedName>
        <fullName evidence="3">MerR family transcriptional regulator</fullName>
    </submittedName>
</protein>
<sequence length="282" mass="32971">MTTVNETKEMYTVGEVSKICHISKKTLRFYDQEGIISPDYVSAKNNYRYYSKDTLSSIAIIKYYKQMGFKLCEMKNINSKSSFYYHEKNFRSKIEELQAEERRIHDKLIELSDWYDLLHEAQTVSEEYNDAVSIKYLTDEPYCCLTQDFHYDYMDSILNIPWVNHLEDNDQAITGPVILKFPSYIEKPAKTSQTAMIMQKSVYPKESAVSKINFGGIFASIYHVGDFNEIATSYQKIALWAAENSYICGPECYERYVVDYWTTKNSQKFVTEILIPIKKSDC</sequence>
<feature type="domain" description="HTH merR-type" evidence="2">
    <location>
        <begin position="10"/>
        <end position="80"/>
    </location>
</feature>
<dbReference type="PANTHER" id="PTHR30204">
    <property type="entry name" value="REDOX-CYCLING DRUG-SENSING TRANSCRIPTIONAL ACTIVATOR SOXR"/>
    <property type="match status" value="1"/>
</dbReference>
<keyword evidence="4" id="KW-1185">Reference proteome</keyword>
<dbReference type="Proteomes" id="UP001625389">
    <property type="component" value="Unassembled WGS sequence"/>
</dbReference>
<dbReference type="CDD" id="cd01107">
    <property type="entry name" value="HTH_BmrR"/>
    <property type="match status" value="1"/>
</dbReference>
<dbReference type="InterPro" id="IPR029442">
    <property type="entry name" value="GyrI-like"/>
</dbReference>
<dbReference type="Gene3D" id="1.10.1660.10">
    <property type="match status" value="1"/>
</dbReference>
<evidence type="ECO:0000256" key="1">
    <source>
        <dbReference type="ARBA" id="ARBA00023125"/>
    </source>
</evidence>
<dbReference type="Pfam" id="PF13411">
    <property type="entry name" value="MerR_1"/>
    <property type="match status" value="1"/>
</dbReference>
<dbReference type="InterPro" id="IPR011256">
    <property type="entry name" value="Reg_factor_effector_dom_sf"/>
</dbReference>
<comment type="caution">
    <text evidence="3">The sequence shown here is derived from an EMBL/GenBank/DDBJ whole genome shotgun (WGS) entry which is preliminary data.</text>
</comment>
<dbReference type="SUPFAM" id="SSF55136">
    <property type="entry name" value="Probable bacterial effector-binding domain"/>
    <property type="match status" value="1"/>
</dbReference>
<gene>
    <name evidence="3" type="ORF">ACEN34_06600</name>
</gene>
<dbReference type="Pfam" id="PF06445">
    <property type="entry name" value="GyrI-like"/>
    <property type="match status" value="1"/>
</dbReference>
<proteinExistence type="predicted"/>
<evidence type="ECO:0000313" key="3">
    <source>
        <dbReference type="EMBL" id="MFL2029285.1"/>
    </source>
</evidence>
<dbReference type="InterPro" id="IPR047057">
    <property type="entry name" value="MerR_fam"/>
</dbReference>
<dbReference type="InterPro" id="IPR000551">
    <property type="entry name" value="MerR-type_HTH_dom"/>
</dbReference>
<dbReference type="PROSITE" id="PS50937">
    <property type="entry name" value="HTH_MERR_2"/>
    <property type="match status" value="1"/>
</dbReference>
<keyword evidence="1" id="KW-0238">DNA-binding</keyword>
<evidence type="ECO:0000259" key="2">
    <source>
        <dbReference type="PROSITE" id="PS50937"/>
    </source>
</evidence>
<reference evidence="3 4" key="1">
    <citation type="submission" date="2024-08" db="EMBL/GenBank/DDBJ databases">
        <authorList>
            <person name="Arias E."/>
        </authorList>
    </citation>
    <scope>NUCLEOTIDE SEQUENCE [LARGE SCALE GENOMIC DNA]</scope>
    <source>
        <strain evidence="3 4">FAM 25317</strain>
    </source>
</reference>
<organism evidence="3 4">
    <name type="scientific">Loigolactobacillus zhaoyuanensis</name>
    <dbReference type="NCBI Taxonomy" id="2486017"/>
    <lineage>
        <taxon>Bacteria</taxon>
        <taxon>Bacillati</taxon>
        <taxon>Bacillota</taxon>
        <taxon>Bacilli</taxon>
        <taxon>Lactobacillales</taxon>
        <taxon>Lactobacillaceae</taxon>
        <taxon>Loigolactobacillus</taxon>
    </lineage>
</organism>
<dbReference type="SMART" id="SM00422">
    <property type="entry name" value="HTH_MERR"/>
    <property type="match status" value="1"/>
</dbReference>
<dbReference type="PANTHER" id="PTHR30204:SF96">
    <property type="entry name" value="CHROMOSOME-ANCHORING PROTEIN RACA"/>
    <property type="match status" value="1"/>
</dbReference>
<dbReference type="InterPro" id="IPR009061">
    <property type="entry name" value="DNA-bd_dom_put_sf"/>
</dbReference>
<dbReference type="Gene3D" id="3.20.80.10">
    <property type="entry name" value="Regulatory factor, effector binding domain"/>
    <property type="match status" value="1"/>
</dbReference>
<name>A0ABW8UER2_9LACO</name>
<evidence type="ECO:0000313" key="4">
    <source>
        <dbReference type="Proteomes" id="UP001625389"/>
    </source>
</evidence>
<dbReference type="SUPFAM" id="SSF46955">
    <property type="entry name" value="Putative DNA-binding domain"/>
    <property type="match status" value="1"/>
</dbReference>
<accession>A0ABW8UER2</accession>
<dbReference type="RefSeq" id="WP_407137314.1">
    <property type="nucleotide sequence ID" value="NZ_JBGQPK010000021.1"/>
</dbReference>